<dbReference type="Pfam" id="PF00640">
    <property type="entry name" value="PID"/>
    <property type="match status" value="2"/>
</dbReference>
<dbReference type="SMART" id="SM00228">
    <property type="entry name" value="PDZ"/>
    <property type="match status" value="2"/>
</dbReference>
<dbReference type="CDD" id="cd06720">
    <property type="entry name" value="PDZ1_APBA1_3-like"/>
    <property type="match status" value="1"/>
</dbReference>
<evidence type="ECO:0000313" key="7">
    <source>
        <dbReference type="EMBL" id="KAK1334461.1"/>
    </source>
</evidence>
<dbReference type="GO" id="GO:0043197">
    <property type="term" value="C:dendritic spine"/>
    <property type="evidence" value="ECO:0007669"/>
    <property type="project" value="TreeGrafter"/>
</dbReference>
<dbReference type="GO" id="GO:0005886">
    <property type="term" value="C:plasma membrane"/>
    <property type="evidence" value="ECO:0007669"/>
    <property type="project" value="TreeGrafter"/>
</dbReference>
<comment type="caution">
    <text evidence="7">The sequence shown here is derived from an EMBL/GenBank/DDBJ whole genome shotgun (WGS) entry which is preliminary data.</text>
</comment>
<dbReference type="GO" id="GO:0007268">
    <property type="term" value="P:chemical synaptic transmission"/>
    <property type="evidence" value="ECO:0007669"/>
    <property type="project" value="TreeGrafter"/>
</dbReference>
<sequence>MGTLDCSGPSGPAPWASGEQWGGVYAGAGQAHPRVASLTKVPLCVTVPGPCDPEDLIDGIIFAANYLGSTQLLSDKTPSKNVRMMQAQEAVSRIKVRGSVCSAGVGGSGGYLSRPQWSPHTSLSSPEADGPEISQKQEEVCTAVLVTVSRCLCLSSPCFHLLGQRNVLSSLSVHFSSQAPEGESQPMTEVDLFISTQRIKVLNADTQETMMDHPLRTISYIADIGNIVVLMARRRMPRSNSQENVEASHPSQDGKRQYKMICHVFESEDAQLIAQSIGQAFSVAYQEFLRANGINPEDLSQKEYSDLLNTQDMYNDDLIHFSKSENCKDVFIEKQKGEILGVVIVESGWGSILPTVIIANMMHGGPAEKSGKLNIGDQIMSINGTSLVGLPLSTCQSIIKGLKNQARVKLNIVRCPPVTTVLIRRPDLRYQLGFSVQNGIICSLMRGGIAERGGVRVGHRIIEINGQSVVATPHEKMSTSSPTLWGSPGPRASTPANVCLCPQIHMKTMPAAMYRLLTAQEQPVYI</sequence>
<name>A0AA40HPH4_CNENI</name>
<dbReference type="PROSITE" id="PS01179">
    <property type="entry name" value="PID"/>
    <property type="match status" value="1"/>
</dbReference>
<dbReference type="InterPro" id="IPR051230">
    <property type="entry name" value="APP-Binding"/>
</dbReference>
<dbReference type="Gene3D" id="2.30.42.10">
    <property type="match status" value="2"/>
</dbReference>
<evidence type="ECO:0000256" key="4">
    <source>
        <dbReference type="SAM" id="MobiDB-lite"/>
    </source>
</evidence>
<dbReference type="EMBL" id="JAULJE010000015">
    <property type="protein sequence ID" value="KAK1334461.1"/>
    <property type="molecule type" value="Genomic_DNA"/>
</dbReference>
<dbReference type="Pfam" id="PF00595">
    <property type="entry name" value="PDZ"/>
    <property type="match status" value="2"/>
</dbReference>
<evidence type="ECO:0000313" key="8">
    <source>
        <dbReference type="Proteomes" id="UP001177744"/>
    </source>
</evidence>
<dbReference type="GO" id="GO:0005737">
    <property type="term" value="C:cytoplasm"/>
    <property type="evidence" value="ECO:0007669"/>
    <property type="project" value="TreeGrafter"/>
</dbReference>
<feature type="domain" description="PID" evidence="5">
    <location>
        <begin position="58"/>
        <end position="316"/>
    </location>
</feature>
<evidence type="ECO:0000259" key="5">
    <source>
        <dbReference type="PROSITE" id="PS01179"/>
    </source>
</evidence>
<keyword evidence="2" id="KW-0597">Phosphoprotein</keyword>
<keyword evidence="3" id="KW-0677">Repeat</keyword>
<gene>
    <name evidence="7" type="ORF">QTO34_005467</name>
</gene>
<dbReference type="FunFam" id="2.30.42.10:FF:000017">
    <property type="entry name" value="Amyloid beta A4 protein-binding family A member 1"/>
    <property type="match status" value="1"/>
</dbReference>
<dbReference type="SMART" id="SM00462">
    <property type="entry name" value="PTB"/>
    <property type="match status" value="1"/>
</dbReference>
<reference evidence="7" key="1">
    <citation type="submission" date="2023-06" db="EMBL/GenBank/DDBJ databases">
        <title>Reference genome for the Northern bat (Eptesicus nilssonii), a most northern bat species.</title>
        <authorList>
            <person name="Laine V.N."/>
            <person name="Pulliainen A.T."/>
            <person name="Lilley T.M."/>
        </authorList>
    </citation>
    <scope>NUCLEOTIDE SEQUENCE</scope>
    <source>
        <strain evidence="7">BLF_Eptnil</strain>
        <tissue evidence="7">Kidney</tissue>
    </source>
</reference>
<protein>
    <recommendedName>
        <fullName evidence="9">Amyloid beta precursor protein binding family A member 1</fullName>
    </recommendedName>
</protein>
<evidence type="ECO:0008006" key="9">
    <source>
        <dbReference type="Google" id="ProtNLM"/>
    </source>
</evidence>
<dbReference type="AlphaFoldDB" id="A0AA40HPH4"/>
<dbReference type="PANTHER" id="PTHR12345">
    <property type="entry name" value="SYNTENIN RELATED"/>
    <property type="match status" value="1"/>
</dbReference>
<dbReference type="PROSITE" id="PS50106">
    <property type="entry name" value="PDZ"/>
    <property type="match status" value="2"/>
</dbReference>
<evidence type="ECO:0000256" key="1">
    <source>
        <dbReference type="ARBA" id="ARBA00022448"/>
    </source>
</evidence>
<dbReference type="InterPro" id="IPR001478">
    <property type="entry name" value="PDZ"/>
</dbReference>
<dbReference type="CDD" id="cd06793">
    <property type="entry name" value="PDZ2_APBA1_3-like"/>
    <property type="match status" value="1"/>
</dbReference>
<evidence type="ECO:0000256" key="3">
    <source>
        <dbReference type="ARBA" id="ARBA00022737"/>
    </source>
</evidence>
<dbReference type="SUPFAM" id="SSF50156">
    <property type="entry name" value="PDZ domain-like"/>
    <property type="match status" value="2"/>
</dbReference>
<dbReference type="SUPFAM" id="SSF50729">
    <property type="entry name" value="PH domain-like"/>
    <property type="match status" value="2"/>
</dbReference>
<evidence type="ECO:0000256" key="2">
    <source>
        <dbReference type="ARBA" id="ARBA00022553"/>
    </source>
</evidence>
<dbReference type="InterPro" id="IPR006020">
    <property type="entry name" value="PTB/PI_dom"/>
</dbReference>
<dbReference type="PANTHER" id="PTHR12345:SF14">
    <property type="entry name" value="AMYLOID-BETA A4 PRECURSOR PROTEIN-BINDING FAMILY A MEMBER 1"/>
    <property type="match status" value="1"/>
</dbReference>
<dbReference type="Proteomes" id="UP001177744">
    <property type="component" value="Unassembled WGS sequence"/>
</dbReference>
<organism evidence="7 8">
    <name type="scientific">Cnephaeus nilssonii</name>
    <name type="common">Northern bat</name>
    <name type="synonym">Eptesicus nilssonii</name>
    <dbReference type="NCBI Taxonomy" id="3371016"/>
    <lineage>
        <taxon>Eukaryota</taxon>
        <taxon>Metazoa</taxon>
        <taxon>Chordata</taxon>
        <taxon>Craniata</taxon>
        <taxon>Vertebrata</taxon>
        <taxon>Euteleostomi</taxon>
        <taxon>Mammalia</taxon>
        <taxon>Eutheria</taxon>
        <taxon>Laurasiatheria</taxon>
        <taxon>Chiroptera</taxon>
        <taxon>Yangochiroptera</taxon>
        <taxon>Vespertilionidae</taxon>
        <taxon>Cnephaeus</taxon>
    </lineage>
</organism>
<dbReference type="InterPro" id="IPR011993">
    <property type="entry name" value="PH-like_dom_sf"/>
</dbReference>
<evidence type="ECO:0000259" key="6">
    <source>
        <dbReference type="PROSITE" id="PS50106"/>
    </source>
</evidence>
<feature type="domain" description="PDZ" evidence="6">
    <location>
        <begin position="420"/>
        <end position="476"/>
    </location>
</feature>
<accession>A0AA40HPH4</accession>
<feature type="domain" description="PDZ" evidence="6">
    <location>
        <begin position="329"/>
        <end position="414"/>
    </location>
</feature>
<proteinExistence type="predicted"/>
<dbReference type="InterPro" id="IPR036034">
    <property type="entry name" value="PDZ_sf"/>
</dbReference>
<keyword evidence="1" id="KW-0813">Transport</keyword>
<keyword evidence="8" id="KW-1185">Reference proteome</keyword>
<dbReference type="GO" id="GO:0001540">
    <property type="term" value="F:amyloid-beta binding"/>
    <property type="evidence" value="ECO:0007669"/>
    <property type="project" value="TreeGrafter"/>
</dbReference>
<dbReference type="CDD" id="cd01208">
    <property type="entry name" value="PTB_X11"/>
    <property type="match status" value="1"/>
</dbReference>
<feature type="compositionally biased region" description="Polar residues" evidence="4">
    <location>
        <begin position="115"/>
        <end position="125"/>
    </location>
</feature>
<dbReference type="FunFam" id="2.30.42.10:FF:000007">
    <property type="entry name" value="Amyloid beta A4 protein-binding family A member"/>
    <property type="match status" value="1"/>
</dbReference>
<dbReference type="Gene3D" id="2.30.29.30">
    <property type="entry name" value="Pleckstrin-homology domain (PH domain)/Phosphotyrosine-binding domain (PTB)"/>
    <property type="match status" value="1"/>
</dbReference>
<feature type="region of interest" description="Disordered" evidence="4">
    <location>
        <begin position="112"/>
        <end position="131"/>
    </location>
</feature>